<feature type="active site" description="Proton donor" evidence="3">
    <location>
        <position position="121"/>
    </location>
</feature>
<dbReference type="SMART" id="SM00471">
    <property type="entry name" value="HDc"/>
    <property type="match status" value="1"/>
</dbReference>
<dbReference type="InterPro" id="IPR023088">
    <property type="entry name" value="PDEase"/>
</dbReference>
<feature type="domain" description="PDEase" evidence="6">
    <location>
        <begin position="45"/>
        <end position="382"/>
    </location>
</feature>
<reference evidence="7" key="1">
    <citation type="submission" date="2021-01" db="EMBL/GenBank/DDBJ databases">
        <authorList>
            <person name="Corre E."/>
            <person name="Pelletier E."/>
            <person name="Niang G."/>
            <person name="Scheremetjew M."/>
            <person name="Finn R."/>
            <person name="Kale V."/>
            <person name="Holt S."/>
            <person name="Cochrane G."/>
            <person name="Meng A."/>
            <person name="Brown T."/>
            <person name="Cohen L."/>
        </authorList>
    </citation>
    <scope>NUCLEOTIDE SEQUENCE</scope>
    <source>
        <strain evidence="7">CCMP1381</strain>
    </source>
</reference>
<feature type="binding site" evidence="5">
    <location>
        <position position="273"/>
    </location>
    <ligand>
        <name>Zn(2+)</name>
        <dbReference type="ChEBI" id="CHEBI:29105"/>
        <label>1</label>
    </ligand>
</feature>
<dbReference type="SUPFAM" id="SSF109604">
    <property type="entry name" value="HD-domain/PDEase-like"/>
    <property type="match status" value="1"/>
</dbReference>
<dbReference type="InterPro" id="IPR036971">
    <property type="entry name" value="PDEase_catalytic_dom_sf"/>
</dbReference>
<dbReference type="InterPro" id="IPR023174">
    <property type="entry name" value="PDEase_CS"/>
</dbReference>
<dbReference type="GO" id="GO:0007165">
    <property type="term" value="P:signal transduction"/>
    <property type="evidence" value="ECO:0007669"/>
    <property type="project" value="InterPro"/>
</dbReference>
<dbReference type="PROSITE" id="PS51845">
    <property type="entry name" value="PDEASE_I_2"/>
    <property type="match status" value="1"/>
</dbReference>
<evidence type="ECO:0000256" key="1">
    <source>
        <dbReference type="ARBA" id="ARBA00022723"/>
    </source>
</evidence>
<keyword evidence="1 5" id="KW-0479">Metal-binding</keyword>
<name>A0A7S2G8J2_9STRA</name>
<feature type="binding site" evidence="5">
    <location>
        <position position="162"/>
    </location>
    <ligand>
        <name>Zn(2+)</name>
        <dbReference type="ChEBI" id="CHEBI:29105"/>
        <label>2</label>
    </ligand>
</feature>
<feature type="binding site" evidence="4">
    <location>
        <begin position="121"/>
        <end position="125"/>
    </location>
    <ligand>
        <name>AMP</name>
        <dbReference type="ChEBI" id="CHEBI:456215"/>
    </ligand>
</feature>
<gene>
    <name evidence="7" type="ORF">DSPE1174_LOCUS17356</name>
</gene>
<feature type="binding site" evidence="5">
    <location>
        <position position="125"/>
    </location>
    <ligand>
        <name>Zn(2+)</name>
        <dbReference type="ChEBI" id="CHEBI:29105"/>
        <label>1</label>
    </ligand>
</feature>
<accession>A0A7S2G8J2</accession>
<dbReference type="AlphaFoldDB" id="A0A7S2G8J2"/>
<dbReference type="PROSITE" id="PS00126">
    <property type="entry name" value="PDEASE_I_1"/>
    <property type="match status" value="1"/>
</dbReference>
<feature type="binding site" evidence="5">
    <location>
        <position position="161"/>
    </location>
    <ligand>
        <name>Zn(2+)</name>
        <dbReference type="ChEBI" id="CHEBI:29105"/>
        <label>1</label>
    </ligand>
</feature>
<dbReference type="EMBL" id="HBGS01033730">
    <property type="protein sequence ID" value="CAD9436366.1"/>
    <property type="molecule type" value="Transcribed_RNA"/>
</dbReference>
<dbReference type="Pfam" id="PF00233">
    <property type="entry name" value="PDEase_I"/>
    <property type="match status" value="1"/>
</dbReference>
<evidence type="ECO:0000313" key="7">
    <source>
        <dbReference type="EMBL" id="CAD9436366.1"/>
    </source>
</evidence>
<protein>
    <recommendedName>
        <fullName evidence="6">PDEase domain-containing protein</fullName>
    </recommendedName>
</protein>
<keyword evidence="2" id="KW-0378">Hydrolase</keyword>
<dbReference type="InterPro" id="IPR002073">
    <property type="entry name" value="PDEase_catalytic_dom"/>
</dbReference>
<feature type="binding site" evidence="4">
    <location>
        <position position="328"/>
    </location>
    <ligand>
        <name>AMP</name>
        <dbReference type="ChEBI" id="CHEBI:456215"/>
    </ligand>
</feature>
<dbReference type="CDD" id="cd00077">
    <property type="entry name" value="HDc"/>
    <property type="match status" value="1"/>
</dbReference>
<dbReference type="InterPro" id="IPR003607">
    <property type="entry name" value="HD/PDEase_dom"/>
</dbReference>
<dbReference type="PRINTS" id="PR00387">
    <property type="entry name" value="PDIESTERASE1"/>
</dbReference>
<sequence length="414" mass="47369">MHLDQHAEAESIKRIHSRKPSFRDRLSEGCDFVETRALRITPQLRQLSVPSKFSENLVQSIRNWDFNVFEILDTSPERPLVFLGYALFSNSTLLTDFDINEQVLCAFLQEVDEGYPDNPYHNKLHGCDVAQTMYYFINQSNIYSSLEAWQRLSAITAALVHDLGHFGYMNPFLLKTNHELAIRYHYKSPLESMHLAKAFHILAKPKCNFLSSVVQKDVDAIRGLMTEMILATDNSAHQTNLTEFQIMVEQGAVDMGNEGNVDKVLMMTLHAADISNPAKEWTYYNKWSDLILDEFQAQGDYERAKGMPISPLCDRDKMKTIKDKAFGQMFFIHLLVQPVYEALSEFHDALSGSNGPPNNCFIEAMKHIHSNFSKWKDISETEPIDTVAEDLSRISVIVEEDEGRASSEQELRTE</sequence>
<feature type="binding site" evidence="5">
    <location>
        <position position="162"/>
    </location>
    <ligand>
        <name>Zn(2+)</name>
        <dbReference type="ChEBI" id="CHEBI:29105"/>
        <label>1</label>
    </ligand>
</feature>
<evidence type="ECO:0000256" key="3">
    <source>
        <dbReference type="PIRSR" id="PIRSR623088-1"/>
    </source>
</evidence>
<evidence type="ECO:0000259" key="6">
    <source>
        <dbReference type="PROSITE" id="PS51845"/>
    </source>
</evidence>
<feature type="binding site" evidence="4">
    <location>
        <position position="162"/>
    </location>
    <ligand>
        <name>AMP</name>
        <dbReference type="ChEBI" id="CHEBI:456215"/>
    </ligand>
</feature>
<dbReference type="GO" id="GO:0046872">
    <property type="term" value="F:metal ion binding"/>
    <property type="evidence" value="ECO:0007669"/>
    <property type="project" value="UniProtKB-KW"/>
</dbReference>
<dbReference type="GO" id="GO:0004114">
    <property type="term" value="F:3',5'-cyclic-nucleotide phosphodiesterase activity"/>
    <property type="evidence" value="ECO:0007669"/>
    <property type="project" value="InterPro"/>
</dbReference>
<proteinExistence type="predicted"/>
<dbReference type="PANTHER" id="PTHR11347">
    <property type="entry name" value="CYCLIC NUCLEOTIDE PHOSPHODIESTERASE"/>
    <property type="match status" value="1"/>
</dbReference>
<evidence type="ECO:0000256" key="5">
    <source>
        <dbReference type="PIRSR" id="PIRSR623088-3"/>
    </source>
</evidence>
<evidence type="ECO:0000256" key="2">
    <source>
        <dbReference type="ARBA" id="ARBA00022801"/>
    </source>
</evidence>
<organism evidence="7">
    <name type="scientific">Octactis speculum</name>
    <dbReference type="NCBI Taxonomy" id="3111310"/>
    <lineage>
        <taxon>Eukaryota</taxon>
        <taxon>Sar</taxon>
        <taxon>Stramenopiles</taxon>
        <taxon>Ochrophyta</taxon>
        <taxon>Dictyochophyceae</taxon>
        <taxon>Dictyochales</taxon>
        <taxon>Dictyochaceae</taxon>
        <taxon>Octactis</taxon>
    </lineage>
</organism>
<feature type="binding site" evidence="4">
    <location>
        <position position="273"/>
    </location>
    <ligand>
        <name>AMP</name>
        <dbReference type="ChEBI" id="CHEBI:456215"/>
    </ligand>
</feature>
<dbReference type="Gene3D" id="1.10.1300.10">
    <property type="entry name" value="3'5'-cyclic nucleotide phosphodiesterase, catalytic domain"/>
    <property type="match status" value="1"/>
</dbReference>
<evidence type="ECO:0000256" key="4">
    <source>
        <dbReference type="PIRSR" id="PIRSR623088-2"/>
    </source>
</evidence>